<sequence length="81" mass="9411">MRFKLYARIFLRAVSLWLFLESKVPYFSTLILFLLGHALTRPTELAQNGMRFAKSRSSKTSLSDIEFEILATSSMSRMLFK</sequence>
<dbReference type="Proteomes" id="UP000246715">
    <property type="component" value="Segment"/>
</dbReference>
<evidence type="ECO:0000313" key="2">
    <source>
        <dbReference type="Proteomes" id="UP000246715"/>
    </source>
</evidence>
<proteinExistence type="predicted"/>
<organism evidence="1 2">
    <name type="scientific">Paramecium bursaria Chlorella virus MT325</name>
    <name type="common">PBCV-MT325</name>
    <dbReference type="NCBI Taxonomy" id="346932"/>
    <lineage>
        <taxon>Viruses</taxon>
        <taxon>Varidnaviria</taxon>
        <taxon>Bamfordvirae</taxon>
        <taxon>Nucleocytoviricota</taxon>
        <taxon>Megaviricetes</taxon>
        <taxon>Algavirales</taxon>
        <taxon>Phycodnaviridae</taxon>
        <taxon>Chlorovirus</taxon>
        <taxon>Chlorovirus conductrix</taxon>
        <taxon>Paramecium bursaria Chlorella virus A1</taxon>
    </lineage>
</organism>
<reference evidence="1 2" key="1">
    <citation type="journal article" date="2007" name="Virology">
        <title>Sequence and annotation of the 314-kb MT325 and the 321-kb FR483 viruses that infect Chlorella Pbi.</title>
        <authorList>
            <person name="Fitzgerald L.A."/>
            <person name="Graves M.V."/>
            <person name="Li X."/>
            <person name="Feldblyum T."/>
            <person name="Hartigan J."/>
            <person name="Van Etten J.L."/>
        </authorList>
    </citation>
    <scope>NUCLEOTIDE SEQUENCE [LARGE SCALE GENOMIC DNA]</scope>
    <source>
        <strain evidence="1 2">MT325</strain>
    </source>
</reference>
<accession>A7IUG1</accession>
<name>A7IUG1_PBCVM</name>
<protein>
    <submittedName>
        <fullName evidence="1">Uncharacterized protein m431R</fullName>
    </submittedName>
</protein>
<evidence type="ECO:0000313" key="1">
    <source>
        <dbReference type="EMBL" id="ABT13985.1"/>
    </source>
</evidence>
<organismHost>
    <name type="scientific">Paramecium bursaria</name>
    <dbReference type="NCBI Taxonomy" id="74790"/>
</organismHost>
<gene>
    <name evidence="1" type="primary">m431R</name>
    <name evidence="1" type="ORF">MT325_m431R</name>
</gene>
<dbReference type="EMBL" id="DQ491001">
    <property type="protein sequence ID" value="ABT13985.1"/>
    <property type="molecule type" value="Genomic_DNA"/>
</dbReference>